<dbReference type="InterPro" id="IPR006139">
    <property type="entry name" value="D-isomer_2_OHA_DH_cat_dom"/>
</dbReference>
<keyword evidence="7" id="KW-1185">Reference proteome</keyword>
<protein>
    <submittedName>
        <fullName evidence="6">D-2-hydroxyacid dehydrogenase</fullName>
        <ecNumber evidence="6">1.1.1.-</ecNumber>
    </submittedName>
</protein>
<evidence type="ECO:0000259" key="4">
    <source>
        <dbReference type="Pfam" id="PF00389"/>
    </source>
</evidence>
<dbReference type="InterPro" id="IPR054891">
    <property type="entry name" value="Dhydh_Halo"/>
</dbReference>
<evidence type="ECO:0000259" key="5">
    <source>
        <dbReference type="Pfam" id="PF02826"/>
    </source>
</evidence>
<comment type="caution">
    <text evidence="6">The sequence shown here is derived from an EMBL/GenBank/DDBJ whole genome shotgun (WGS) entry which is preliminary data.</text>
</comment>
<dbReference type="PANTHER" id="PTHR43333:SF1">
    <property type="entry name" value="D-ISOMER SPECIFIC 2-HYDROXYACID DEHYDROGENASE NAD-BINDING DOMAIN-CONTAINING PROTEIN"/>
    <property type="match status" value="1"/>
</dbReference>
<evidence type="ECO:0000256" key="1">
    <source>
        <dbReference type="ARBA" id="ARBA00023002"/>
    </source>
</evidence>
<dbReference type="Pfam" id="PF02826">
    <property type="entry name" value="2-Hacid_dh_C"/>
    <property type="match status" value="1"/>
</dbReference>
<keyword evidence="2" id="KW-0520">NAD</keyword>
<evidence type="ECO:0000313" key="7">
    <source>
        <dbReference type="Proteomes" id="UP001596296"/>
    </source>
</evidence>
<dbReference type="SUPFAM" id="SSF52283">
    <property type="entry name" value="Formate/glycerate dehydrogenase catalytic domain-like"/>
    <property type="match status" value="1"/>
</dbReference>
<organism evidence="6 7">
    <name type="scientific">Halopenitus salinus</name>
    <dbReference type="NCBI Taxonomy" id="1198295"/>
    <lineage>
        <taxon>Archaea</taxon>
        <taxon>Methanobacteriati</taxon>
        <taxon>Methanobacteriota</taxon>
        <taxon>Stenosarchaea group</taxon>
        <taxon>Halobacteria</taxon>
        <taxon>Halobacteriales</taxon>
        <taxon>Haloferacaceae</taxon>
        <taxon>Halopenitus</taxon>
    </lineage>
</organism>
<proteinExistence type="inferred from homology"/>
<reference evidence="6 7" key="1">
    <citation type="journal article" date="2019" name="Int. J. Syst. Evol. Microbiol.">
        <title>The Global Catalogue of Microorganisms (GCM) 10K type strain sequencing project: providing services to taxonomists for standard genome sequencing and annotation.</title>
        <authorList>
            <consortium name="The Broad Institute Genomics Platform"/>
            <consortium name="The Broad Institute Genome Sequencing Center for Infectious Disease"/>
            <person name="Wu L."/>
            <person name="Ma J."/>
        </authorList>
    </citation>
    <scope>NUCLEOTIDE SEQUENCE [LARGE SCALE GENOMIC DNA]</scope>
    <source>
        <strain evidence="6 7">SKJ47</strain>
    </source>
</reference>
<dbReference type="PANTHER" id="PTHR43333">
    <property type="entry name" value="2-HACID_DH_C DOMAIN-CONTAINING PROTEIN"/>
    <property type="match status" value="1"/>
</dbReference>
<dbReference type="AlphaFoldDB" id="A0ABD5URR8"/>
<feature type="domain" description="D-isomer specific 2-hydroxyacid dehydrogenase NAD-binding" evidence="5">
    <location>
        <begin position="103"/>
        <end position="279"/>
    </location>
</feature>
<dbReference type="Pfam" id="PF00389">
    <property type="entry name" value="2-Hacid_dh"/>
    <property type="match status" value="1"/>
</dbReference>
<keyword evidence="1 3" id="KW-0560">Oxidoreductase</keyword>
<comment type="similarity">
    <text evidence="3">Belongs to the D-isomer specific 2-hydroxyacid dehydrogenase family.</text>
</comment>
<dbReference type="FunFam" id="3.40.50.720:FF:000363">
    <property type="entry name" value="D-isomer specific 2-hydroxyacid dehydrogenase"/>
    <property type="match status" value="1"/>
</dbReference>
<sequence>MQPPQTIAIDPSVRELFPPEVLAERLEDVPVSFETLPEDAAPGEYDALVTFEYRENLLAADPDWVHCVLAGVDTFPLGDLEARSVALTNSTGIHGDAVGETVLGYMLQFARRLHDHRDAEATREWEYPDWNVPFTLRGETVCVVGLGTLGRGVATRADAIGMDVVGVRRTPVPVEHVDELYAPDALDAAVSDARFVVLTVPLTERTRGLVGADELSAMSEDAYLVNVARGRVVDQDALVEELRAGGLAGAALDVTDPEPLPDDSPLWEMDEVVVTPHAAAATRDYVDRVAAIVRENCRRLEADEALANRVV</sequence>
<gene>
    <name evidence="6" type="primary">ddh</name>
    <name evidence="6" type="ORF">ACFQE9_05560</name>
</gene>
<dbReference type="InterPro" id="IPR006140">
    <property type="entry name" value="D-isomer_DH_NAD-bd"/>
</dbReference>
<dbReference type="NCBIfam" id="NF041369">
    <property type="entry name" value="Dhydh_Halo"/>
    <property type="match status" value="1"/>
</dbReference>
<dbReference type="InterPro" id="IPR036291">
    <property type="entry name" value="NAD(P)-bd_dom_sf"/>
</dbReference>
<evidence type="ECO:0000313" key="6">
    <source>
        <dbReference type="EMBL" id="MFC6892081.1"/>
    </source>
</evidence>
<accession>A0ABD5URR8</accession>
<dbReference type="RefSeq" id="WP_379741579.1">
    <property type="nucleotide sequence ID" value="NZ_JBHSVN010000001.1"/>
</dbReference>
<evidence type="ECO:0000256" key="3">
    <source>
        <dbReference type="RuleBase" id="RU003719"/>
    </source>
</evidence>
<dbReference type="Proteomes" id="UP001596296">
    <property type="component" value="Unassembled WGS sequence"/>
</dbReference>
<name>A0ABD5URR8_9EURY</name>
<dbReference type="CDD" id="cd05300">
    <property type="entry name" value="2-Hacid_dh_1"/>
    <property type="match status" value="1"/>
</dbReference>
<feature type="domain" description="D-isomer specific 2-hydroxyacid dehydrogenase catalytic" evidence="4">
    <location>
        <begin position="43"/>
        <end position="310"/>
    </location>
</feature>
<evidence type="ECO:0000256" key="2">
    <source>
        <dbReference type="ARBA" id="ARBA00023027"/>
    </source>
</evidence>
<dbReference type="GO" id="GO:0016491">
    <property type="term" value="F:oxidoreductase activity"/>
    <property type="evidence" value="ECO:0007669"/>
    <property type="project" value="UniProtKB-KW"/>
</dbReference>
<dbReference type="Gene3D" id="3.40.50.720">
    <property type="entry name" value="NAD(P)-binding Rossmann-like Domain"/>
    <property type="match status" value="2"/>
</dbReference>
<dbReference type="EC" id="1.1.1.-" evidence="6"/>
<dbReference type="SUPFAM" id="SSF51735">
    <property type="entry name" value="NAD(P)-binding Rossmann-fold domains"/>
    <property type="match status" value="1"/>
</dbReference>
<dbReference type="EMBL" id="JBHSXL010000004">
    <property type="protein sequence ID" value="MFC6892081.1"/>
    <property type="molecule type" value="Genomic_DNA"/>
</dbReference>